<feature type="compositionally biased region" description="Polar residues" evidence="1">
    <location>
        <begin position="423"/>
        <end position="438"/>
    </location>
</feature>
<comment type="caution">
    <text evidence="2">The sequence shown here is derived from an EMBL/GenBank/DDBJ whole genome shotgun (WGS) entry which is preliminary data.</text>
</comment>
<dbReference type="Proteomes" id="UP000629468">
    <property type="component" value="Unassembled WGS sequence"/>
</dbReference>
<accession>A0A8H7F8W6</accession>
<feature type="region of interest" description="Disordered" evidence="1">
    <location>
        <begin position="1"/>
        <end position="38"/>
    </location>
</feature>
<evidence type="ECO:0000313" key="2">
    <source>
        <dbReference type="EMBL" id="KAF7782991.1"/>
    </source>
</evidence>
<feature type="region of interest" description="Disordered" evidence="1">
    <location>
        <begin position="98"/>
        <end position="132"/>
    </location>
</feature>
<dbReference type="AlphaFoldDB" id="A0A8H7F8W6"/>
<name>A0A8H7F8W6_AGABI</name>
<gene>
    <name evidence="2" type="ORF">Agabi119p4_2367</name>
</gene>
<feature type="compositionally biased region" description="Low complexity" evidence="1">
    <location>
        <begin position="102"/>
        <end position="111"/>
    </location>
</feature>
<reference evidence="2 3" key="1">
    <citation type="journal article" name="Sci. Rep.">
        <title>Telomere-to-telomere assembled and centromere annotated genomes of the two main subspecies of the button mushroom Agaricus bisporus reveal especially polymorphic chromosome ends.</title>
        <authorList>
            <person name="Sonnenberg A.S.M."/>
            <person name="Sedaghat-Telgerd N."/>
            <person name="Lavrijssen B."/>
            <person name="Ohm R.A."/>
            <person name="Hendrickx P.M."/>
            <person name="Scholtmeijer K."/>
            <person name="Baars J.J.P."/>
            <person name="van Peer A."/>
        </authorList>
    </citation>
    <scope>NUCLEOTIDE SEQUENCE [LARGE SCALE GENOMIC DNA]</scope>
    <source>
        <strain evidence="2 3">H119_p4</strain>
    </source>
</reference>
<feature type="compositionally biased region" description="Basic and acidic residues" evidence="1">
    <location>
        <begin position="257"/>
        <end position="292"/>
    </location>
</feature>
<feature type="region of interest" description="Disordered" evidence="1">
    <location>
        <begin position="238"/>
        <end position="305"/>
    </location>
</feature>
<feature type="compositionally biased region" description="Polar residues" evidence="1">
    <location>
        <begin position="21"/>
        <end position="38"/>
    </location>
</feature>
<feature type="region of interest" description="Disordered" evidence="1">
    <location>
        <begin position="377"/>
        <end position="438"/>
    </location>
</feature>
<sequence>MAEKPQTGLEPPASSSSATTRPNVNTASPNPYSSLANATASQVPAQSYQPYTHLNWQNAWTMNSLYTGGGSTTHQNPIYAQQSYAPYQSHYYPMPVPPVPSTTAGTTHAATSKQNTVEVDDKPKLSSTPPPPHYEHWDEAFREFLRSAGLTQTLKGFECDMLVMNSKRSVQRGSFGRRKERQKKERKLDYVRLANGEKPRSQTSINKEISTFLARNRARNDVSNRSEFLLSLSEKRKQLQDLDDPPEGDAVSSCARTDARTIDRDAQMKYDIAKNDEGPLRRTKVKKDEKHSPLSKPNSHETPLATGNAIVVPNDQESLPKHHPGADERLGNIETHMAVRYVPSPPRTLWARLKFLEDHIVKLEKDYPPWAALHFNQPNRGWPPPPRATPIIVPPHLRSSDPDTSSTTKAGIPDQQGSSSSSLPTSGNQKIRNTKSSLQRAIMERLEVQQAMEEKMDSGS</sequence>
<dbReference type="EMBL" id="JABXXO010000003">
    <property type="protein sequence ID" value="KAF7782991.1"/>
    <property type="molecule type" value="Genomic_DNA"/>
</dbReference>
<evidence type="ECO:0000256" key="1">
    <source>
        <dbReference type="SAM" id="MobiDB-lite"/>
    </source>
</evidence>
<feature type="compositionally biased region" description="Low complexity" evidence="1">
    <location>
        <begin position="11"/>
        <end position="20"/>
    </location>
</feature>
<proteinExistence type="predicted"/>
<evidence type="ECO:0000313" key="3">
    <source>
        <dbReference type="Proteomes" id="UP000629468"/>
    </source>
</evidence>
<organism evidence="2 3">
    <name type="scientific">Agaricus bisporus var. burnettii</name>
    <dbReference type="NCBI Taxonomy" id="192524"/>
    <lineage>
        <taxon>Eukaryota</taxon>
        <taxon>Fungi</taxon>
        <taxon>Dikarya</taxon>
        <taxon>Basidiomycota</taxon>
        <taxon>Agaricomycotina</taxon>
        <taxon>Agaricomycetes</taxon>
        <taxon>Agaricomycetidae</taxon>
        <taxon>Agaricales</taxon>
        <taxon>Agaricineae</taxon>
        <taxon>Agaricaceae</taxon>
        <taxon>Agaricus</taxon>
    </lineage>
</organism>
<protein>
    <submittedName>
        <fullName evidence="2">Uncharacterized protein</fullName>
    </submittedName>
</protein>